<evidence type="ECO:0000256" key="5">
    <source>
        <dbReference type="PROSITE-ProRule" id="PRU00108"/>
    </source>
</evidence>
<reference evidence="9 11" key="1">
    <citation type="journal article" date="2018" name="MBio">
        <title>Comparative Genomics Reveals the Core Gene Toolbox for the Fungus-Insect Symbiosis.</title>
        <authorList>
            <person name="Wang Y."/>
            <person name="Stata M."/>
            <person name="Wang W."/>
            <person name="Stajich J.E."/>
            <person name="White M.M."/>
            <person name="Moncalvo J.M."/>
        </authorList>
    </citation>
    <scope>NUCLEOTIDE SEQUENCE [LARGE SCALE GENOMIC DNA]</scope>
    <source>
        <strain evidence="9 11">AUS-77-4</strain>
    </source>
</reference>
<keyword evidence="3 5" id="KW-0371">Homeobox</keyword>
<evidence type="ECO:0000313" key="11">
    <source>
        <dbReference type="Proteomes" id="UP000245699"/>
    </source>
</evidence>
<dbReference type="EMBL" id="MBFT01000090">
    <property type="protein sequence ID" value="PVU98074.1"/>
    <property type="molecule type" value="Genomic_DNA"/>
</dbReference>
<keyword evidence="2 5" id="KW-0238">DNA-binding</keyword>
<feature type="compositionally biased region" description="Polar residues" evidence="7">
    <location>
        <begin position="327"/>
        <end position="338"/>
    </location>
</feature>
<feature type="region of interest" description="Disordered" evidence="7">
    <location>
        <begin position="518"/>
        <end position="558"/>
    </location>
</feature>
<dbReference type="InterPro" id="IPR017970">
    <property type="entry name" value="Homeobox_CS"/>
</dbReference>
<feature type="compositionally biased region" description="Basic and acidic residues" evidence="7">
    <location>
        <begin position="339"/>
        <end position="348"/>
    </location>
</feature>
<dbReference type="Proteomes" id="UP000245699">
    <property type="component" value="Unassembled WGS sequence"/>
</dbReference>
<dbReference type="GO" id="GO:0000981">
    <property type="term" value="F:DNA-binding transcription factor activity, RNA polymerase II-specific"/>
    <property type="evidence" value="ECO:0007669"/>
    <property type="project" value="InterPro"/>
</dbReference>
<evidence type="ECO:0000256" key="7">
    <source>
        <dbReference type="SAM" id="MobiDB-lite"/>
    </source>
</evidence>
<feature type="compositionally biased region" description="Polar residues" evidence="7">
    <location>
        <begin position="370"/>
        <end position="395"/>
    </location>
</feature>
<feature type="DNA-binding region" description="Homeobox" evidence="5">
    <location>
        <begin position="13"/>
        <end position="72"/>
    </location>
</feature>
<dbReference type="PANTHER" id="PTHR24323:SF7">
    <property type="entry name" value="HOMEOBOX DOMAIN-CONTAINING PROTEIN"/>
    <property type="match status" value="1"/>
</dbReference>
<dbReference type="PANTHER" id="PTHR24323">
    <property type="entry name" value="CEH-10 HOMEODOMAIN-CONTAINING HOMOLOG"/>
    <property type="match status" value="1"/>
</dbReference>
<name>A0A2T9YCN8_9FUNG</name>
<dbReference type="SUPFAM" id="SSF46689">
    <property type="entry name" value="Homeodomain-like"/>
    <property type="match status" value="1"/>
</dbReference>
<dbReference type="SMART" id="SM00389">
    <property type="entry name" value="HOX"/>
    <property type="match status" value="1"/>
</dbReference>
<evidence type="ECO:0000259" key="8">
    <source>
        <dbReference type="PROSITE" id="PS50071"/>
    </source>
</evidence>
<dbReference type="EMBL" id="MBFT01000502">
    <property type="protein sequence ID" value="PVU90079.1"/>
    <property type="molecule type" value="Genomic_DNA"/>
</dbReference>
<dbReference type="OrthoDB" id="6159439at2759"/>
<dbReference type="PROSITE" id="PS50071">
    <property type="entry name" value="HOMEOBOX_2"/>
    <property type="match status" value="1"/>
</dbReference>
<feature type="compositionally biased region" description="Basic and acidic residues" evidence="7">
    <location>
        <begin position="523"/>
        <end position="536"/>
    </location>
</feature>
<evidence type="ECO:0000256" key="1">
    <source>
        <dbReference type="ARBA" id="ARBA00004123"/>
    </source>
</evidence>
<keyword evidence="4 5" id="KW-0539">Nucleus</keyword>
<accession>A0A2T9YCN8</accession>
<comment type="caution">
    <text evidence="9">The sequence shown here is derived from an EMBL/GenBank/DDBJ whole genome shotgun (WGS) entry which is preliminary data.</text>
</comment>
<feature type="domain" description="Homeobox" evidence="8">
    <location>
        <begin position="11"/>
        <end position="71"/>
    </location>
</feature>
<feature type="region of interest" description="Disordered" evidence="7">
    <location>
        <begin position="327"/>
        <end position="395"/>
    </location>
</feature>
<dbReference type="InterPro" id="IPR009057">
    <property type="entry name" value="Homeodomain-like_sf"/>
</dbReference>
<dbReference type="GO" id="GO:0005634">
    <property type="term" value="C:nucleus"/>
    <property type="evidence" value="ECO:0007669"/>
    <property type="project" value="UniProtKB-SubCell"/>
</dbReference>
<dbReference type="CDD" id="cd00086">
    <property type="entry name" value="homeodomain"/>
    <property type="match status" value="1"/>
</dbReference>
<dbReference type="Pfam" id="PF00046">
    <property type="entry name" value="Homeodomain"/>
    <property type="match status" value="1"/>
</dbReference>
<evidence type="ECO:0000256" key="4">
    <source>
        <dbReference type="ARBA" id="ARBA00023242"/>
    </source>
</evidence>
<organism evidence="9 11">
    <name type="scientific">Furculomyces boomerangus</name>
    <dbReference type="NCBI Taxonomy" id="61424"/>
    <lineage>
        <taxon>Eukaryota</taxon>
        <taxon>Fungi</taxon>
        <taxon>Fungi incertae sedis</taxon>
        <taxon>Zoopagomycota</taxon>
        <taxon>Kickxellomycotina</taxon>
        <taxon>Harpellomycetes</taxon>
        <taxon>Harpellales</taxon>
        <taxon>Harpellaceae</taxon>
        <taxon>Furculomyces</taxon>
    </lineage>
</organism>
<evidence type="ECO:0000313" key="10">
    <source>
        <dbReference type="EMBL" id="PVU98074.1"/>
    </source>
</evidence>
<dbReference type="InterPro" id="IPR051775">
    <property type="entry name" value="Homeobox_domain"/>
</dbReference>
<dbReference type="InterPro" id="IPR001356">
    <property type="entry name" value="HD"/>
</dbReference>
<comment type="subcellular location">
    <subcellularLocation>
        <location evidence="1 5 6">Nucleus</location>
    </subcellularLocation>
</comment>
<evidence type="ECO:0000256" key="3">
    <source>
        <dbReference type="ARBA" id="ARBA00023155"/>
    </source>
</evidence>
<feature type="region of interest" description="Disordered" evidence="7">
    <location>
        <begin position="73"/>
        <end position="102"/>
    </location>
</feature>
<protein>
    <recommendedName>
        <fullName evidence="8">Homeobox domain-containing protein</fullName>
    </recommendedName>
</protein>
<evidence type="ECO:0000256" key="6">
    <source>
        <dbReference type="RuleBase" id="RU000682"/>
    </source>
</evidence>
<proteinExistence type="predicted"/>
<feature type="compositionally biased region" description="Polar residues" evidence="7">
    <location>
        <begin position="538"/>
        <end position="558"/>
    </location>
</feature>
<sequence length="636" mass="72975">MSELKTNFYNPYQVKHRRRTTKEQFQILESTFIADNKPSAETRRDIAQKLSMTPREVQVWFQNRRAKEKNLLNKPETPVSPNPCNSQSLGINSRPLQYPRPENPNIKRSISESINSTLQNNVNARVFYERFDGSAVAPVQPDYSELTIKQNDNFSLGHGFASHTAQTHSAPPPPRYGRVFSASYSSNPNQINRPLTNYQRNTAKPEITNQEYQFENLNRYTDQRPAEITNQNQDIISDLNNYGIYQNQLEENKINTNNQNTNINAYENNTNVSGNPANNNQYFLQNQGYYNAQNFDQGQMNLSNINYGLFALDFSQIGSGNVNYPNAPQTEMTTTSNTRDVKSERESSNEYNEILNPSLHNNRLLFSPRINPQTNPRGPNELNENINDQKNTNRVNPYLPYMYEPKKDSALAAEYNYEEQNYREPRNRNTDGFQKNLNQIIQLGGFNDNQDTNTTGGGAEVYEGDYLKFDDNKNSIKRSMEDLLIGSNERKENVKLGAPRNVPLDTQGKWNKEKINFPQEDASSGKRYLDNKERNRINQRTSQSSGSFMPESGSNEMKSFMSSRDFRRPLGELVGYPGQIQQNYTEIYGQQSIVSSIPTAYGFHEQQSYRMGEQIREIDEERSGGSENDSDLGGQR</sequence>
<evidence type="ECO:0000256" key="2">
    <source>
        <dbReference type="ARBA" id="ARBA00023125"/>
    </source>
</evidence>
<dbReference type="GO" id="GO:0000976">
    <property type="term" value="F:transcription cis-regulatory region binding"/>
    <property type="evidence" value="ECO:0007669"/>
    <property type="project" value="TreeGrafter"/>
</dbReference>
<evidence type="ECO:0000313" key="9">
    <source>
        <dbReference type="EMBL" id="PVU90079.1"/>
    </source>
</evidence>
<gene>
    <name evidence="10" type="ORF">BB559_001796</name>
    <name evidence="9" type="ORF">BB559_004800</name>
</gene>
<keyword evidence="11" id="KW-1185">Reference proteome</keyword>
<dbReference type="AlphaFoldDB" id="A0A2T9YCN8"/>
<feature type="compositionally biased region" description="Polar residues" evidence="7">
    <location>
        <begin position="82"/>
        <end position="95"/>
    </location>
</feature>
<dbReference type="PROSITE" id="PS00027">
    <property type="entry name" value="HOMEOBOX_1"/>
    <property type="match status" value="1"/>
</dbReference>
<dbReference type="Gene3D" id="1.10.10.60">
    <property type="entry name" value="Homeodomain-like"/>
    <property type="match status" value="1"/>
</dbReference>